<evidence type="ECO:0000259" key="11">
    <source>
        <dbReference type="PROSITE" id="PS51755"/>
    </source>
</evidence>
<dbReference type="Pfam" id="PF00486">
    <property type="entry name" value="Trans_reg_C"/>
    <property type="match status" value="1"/>
</dbReference>
<comment type="caution">
    <text evidence="12">The sequence shown here is derived from an EMBL/GenBank/DDBJ whole genome shotgun (WGS) entry which is preliminary data.</text>
</comment>
<dbReference type="CDD" id="cd00383">
    <property type="entry name" value="trans_reg_C"/>
    <property type="match status" value="1"/>
</dbReference>
<feature type="domain" description="Response regulatory" evidence="10">
    <location>
        <begin position="4"/>
        <end position="117"/>
    </location>
</feature>
<evidence type="ECO:0000256" key="1">
    <source>
        <dbReference type="ARBA" id="ARBA00013332"/>
    </source>
</evidence>
<evidence type="ECO:0000259" key="10">
    <source>
        <dbReference type="PROSITE" id="PS50110"/>
    </source>
</evidence>
<dbReference type="SMART" id="SM00448">
    <property type="entry name" value="REC"/>
    <property type="match status" value="1"/>
</dbReference>
<keyword evidence="3" id="KW-0902">Two-component regulatory system</keyword>
<dbReference type="GO" id="GO:0000976">
    <property type="term" value="F:transcription cis-regulatory region binding"/>
    <property type="evidence" value="ECO:0007669"/>
    <property type="project" value="TreeGrafter"/>
</dbReference>
<feature type="DNA-binding region" description="OmpR/PhoB-type" evidence="9">
    <location>
        <begin position="126"/>
        <end position="225"/>
    </location>
</feature>
<protein>
    <recommendedName>
        <fullName evidence="1">Phosphate regulon transcriptional regulatory protein PhoB</fullName>
    </recommendedName>
</protein>
<evidence type="ECO:0000256" key="7">
    <source>
        <dbReference type="ARBA" id="ARBA00024735"/>
    </source>
</evidence>
<dbReference type="RefSeq" id="WP_132872208.1">
    <property type="nucleotide sequence ID" value="NZ_JAJUHT010000010.1"/>
</dbReference>
<keyword evidence="5 9" id="KW-0238">DNA-binding</keyword>
<evidence type="ECO:0000256" key="8">
    <source>
        <dbReference type="PROSITE-ProRule" id="PRU00169"/>
    </source>
</evidence>
<dbReference type="SUPFAM" id="SSF52172">
    <property type="entry name" value="CheY-like"/>
    <property type="match status" value="1"/>
</dbReference>
<dbReference type="SUPFAM" id="SSF46894">
    <property type="entry name" value="C-terminal effector domain of the bipartite response regulators"/>
    <property type="match status" value="1"/>
</dbReference>
<dbReference type="EMBL" id="SMGG01000003">
    <property type="protein sequence ID" value="TCK62269.1"/>
    <property type="molecule type" value="Genomic_DNA"/>
</dbReference>
<name>A0A4R1KG19_9BACT</name>
<dbReference type="FunFam" id="1.10.10.10:FF:000018">
    <property type="entry name" value="DNA-binding response regulator ResD"/>
    <property type="match status" value="1"/>
</dbReference>
<dbReference type="FunFam" id="3.40.50.2300:FF:000001">
    <property type="entry name" value="DNA-binding response regulator PhoB"/>
    <property type="match status" value="1"/>
</dbReference>
<accession>A0A4R1KG19</accession>
<keyword evidence="6" id="KW-0804">Transcription</keyword>
<dbReference type="PROSITE" id="PS51755">
    <property type="entry name" value="OMPR_PHOB"/>
    <property type="match status" value="1"/>
</dbReference>
<gene>
    <name evidence="12" type="ORF">C8D98_0791</name>
</gene>
<keyword evidence="13" id="KW-1185">Reference proteome</keyword>
<dbReference type="Gene3D" id="1.10.10.10">
    <property type="entry name" value="Winged helix-like DNA-binding domain superfamily/Winged helix DNA-binding domain"/>
    <property type="match status" value="1"/>
</dbReference>
<dbReference type="GO" id="GO:0032993">
    <property type="term" value="C:protein-DNA complex"/>
    <property type="evidence" value="ECO:0007669"/>
    <property type="project" value="TreeGrafter"/>
</dbReference>
<reference evidence="12 13" key="1">
    <citation type="submission" date="2019-03" db="EMBL/GenBank/DDBJ databases">
        <title>Genomic Encyclopedia of Type Strains, Phase IV (KMG-IV): sequencing the most valuable type-strain genomes for metagenomic binning, comparative biology and taxonomic classification.</title>
        <authorList>
            <person name="Goeker M."/>
        </authorList>
    </citation>
    <scope>NUCLEOTIDE SEQUENCE [LARGE SCALE GENOMIC DNA]</scope>
    <source>
        <strain evidence="12 13">DSM 24984</strain>
    </source>
</reference>
<feature type="domain" description="OmpR/PhoB-type" evidence="11">
    <location>
        <begin position="126"/>
        <end position="225"/>
    </location>
</feature>
<keyword evidence="4" id="KW-0805">Transcription regulation</keyword>
<evidence type="ECO:0000256" key="5">
    <source>
        <dbReference type="ARBA" id="ARBA00023125"/>
    </source>
</evidence>
<dbReference type="Gene3D" id="6.10.250.690">
    <property type="match status" value="1"/>
</dbReference>
<keyword evidence="2 8" id="KW-0597">Phosphoprotein</keyword>
<evidence type="ECO:0000256" key="4">
    <source>
        <dbReference type="ARBA" id="ARBA00023015"/>
    </source>
</evidence>
<organism evidence="12 13">
    <name type="scientific">Seleniivibrio woodruffii</name>
    <dbReference type="NCBI Taxonomy" id="1078050"/>
    <lineage>
        <taxon>Bacteria</taxon>
        <taxon>Pseudomonadati</taxon>
        <taxon>Deferribacterota</taxon>
        <taxon>Deferribacteres</taxon>
        <taxon>Deferribacterales</taxon>
        <taxon>Geovibrionaceae</taxon>
        <taxon>Seleniivibrio</taxon>
    </lineage>
</organism>
<dbReference type="InterPro" id="IPR001789">
    <property type="entry name" value="Sig_transdc_resp-reg_receiver"/>
</dbReference>
<evidence type="ECO:0000256" key="3">
    <source>
        <dbReference type="ARBA" id="ARBA00023012"/>
    </source>
</evidence>
<evidence type="ECO:0000256" key="6">
    <source>
        <dbReference type="ARBA" id="ARBA00023163"/>
    </source>
</evidence>
<dbReference type="PANTHER" id="PTHR48111:SF59">
    <property type="entry name" value="TRANSCRIPTIONAL REGULATORY PROTEIN BAER"/>
    <property type="match status" value="1"/>
</dbReference>
<evidence type="ECO:0000256" key="2">
    <source>
        <dbReference type="ARBA" id="ARBA00022553"/>
    </source>
</evidence>
<dbReference type="Proteomes" id="UP000294614">
    <property type="component" value="Unassembled WGS sequence"/>
</dbReference>
<dbReference type="PROSITE" id="PS50110">
    <property type="entry name" value="RESPONSE_REGULATORY"/>
    <property type="match status" value="1"/>
</dbReference>
<comment type="function">
    <text evidence="7">This protein is a positive regulator for the phosphate regulon. Transcription of this operon is positively regulated by PhoB and PhoR when phosphate is limited.</text>
</comment>
<evidence type="ECO:0000313" key="13">
    <source>
        <dbReference type="Proteomes" id="UP000294614"/>
    </source>
</evidence>
<feature type="modified residue" description="4-aspartylphosphate" evidence="8">
    <location>
        <position position="53"/>
    </location>
</feature>
<dbReference type="InterPro" id="IPR016032">
    <property type="entry name" value="Sig_transdc_resp-reg_C-effctor"/>
</dbReference>
<dbReference type="GO" id="GO:0005829">
    <property type="term" value="C:cytosol"/>
    <property type="evidence" value="ECO:0007669"/>
    <property type="project" value="TreeGrafter"/>
</dbReference>
<dbReference type="InterPro" id="IPR036388">
    <property type="entry name" value="WH-like_DNA-bd_sf"/>
</dbReference>
<dbReference type="InterPro" id="IPR039420">
    <property type="entry name" value="WalR-like"/>
</dbReference>
<evidence type="ECO:0000256" key="9">
    <source>
        <dbReference type="PROSITE-ProRule" id="PRU01091"/>
    </source>
</evidence>
<sequence length="225" mass="25183">MNRKILVIEDETQISSILKDYLQQSGFEVFTLDTGAGAVETIRKMVPDAVILDLMLPDTDGLEICRQVRKFSNVPILIATAKVEEIDRLIGLELGADDYICKPFSPREVVARVKAVLRRLSPETAEDVLTAGPVTIQPSKYQVNVNGNDLTLTRSEFELLYIMAKNPGRVFSRTDLIANVHGYEFEGYERTIDSHVKNLRKKLAGAVDGKELIQTVYGVGYKFDM</sequence>
<evidence type="ECO:0000313" key="12">
    <source>
        <dbReference type="EMBL" id="TCK62269.1"/>
    </source>
</evidence>
<dbReference type="GO" id="GO:0000156">
    <property type="term" value="F:phosphorelay response regulator activity"/>
    <property type="evidence" value="ECO:0007669"/>
    <property type="project" value="TreeGrafter"/>
</dbReference>
<dbReference type="InterPro" id="IPR011006">
    <property type="entry name" value="CheY-like_superfamily"/>
</dbReference>
<dbReference type="PANTHER" id="PTHR48111">
    <property type="entry name" value="REGULATOR OF RPOS"/>
    <property type="match status" value="1"/>
</dbReference>
<dbReference type="AlphaFoldDB" id="A0A4R1KG19"/>
<dbReference type="InterPro" id="IPR001867">
    <property type="entry name" value="OmpR/PhoB-type_DNA-bd"/>
</dbReference>
<dbReference type="SMART" id="SM00862">
    <property type="entry name" value="Trans_reg_C"/>
    <property type="match status" value="1"/>
</dbReference>
<dbReference type="Pfam" id="PF00072">
    <property type="entry name" value="Response_reg"/>
    <property type="match status" value="1"/>
</dbReference>
<dbReference type="Gene3D" id="3.40.50.2300">
    <property type="match status" value="1"/>
</dbReference>
<dbReference type="GO" id="GO:0006355">
    <property type="term" value="P:regulation of DNA-templated transcription"/>
    <property type="evidence" value="ECO:0007669"/>
    <property type="project" value="InterPro"/>
</dbReference>
<dbReference type="OrthoDB" id="9793321at2"/>
<proteinExistence type="predicted"/>